<feature type="region of interest" description="Disordered" evidence="1">
    <location>
        <begin position="992"/>
        <end position="1035"/>
    </location>
</feature>
<keyword evidence="2" id="KW-1133">Transmembrane helix</keyword>
<keyword evidence="4" id="KW-0456">Lyase</keyword>
<feature type="transmembrane region" description="Helical" evidence="2">
    <location>
        <begin position="1040"/>
        <end position="1060"/>
    </location>
</feature>
<keyword evidence="2" id="KW-0472">Membrane</keyword>
<dbReference type="PANTHER" id="PTHR36453:SF1">
    <property type="entry name" value="RIGHT HANDED BETA HELIX DOMAIN-CONTAINING PROTEIN"/>
    <property type="match status" value="1"/>
</dbReference>
<name>A0AAV7ZII2_9EUKA</name>
<reference evidence="4" key="1">
    <citation type="submission" date="2022-08" db="EMBL/GenBank/DDBJ databases">
        <title>Novel sulphate-reducing endosymbionts in the free-living metamonad Anaeramoeba.</title>
        <authorList>
            <person name="Jerlstrom-Hultqvist J."/>
            <person name="Cepicka I."/>
            <person name="Gallot-Lavallee L."/>
            <person name="Salas-Leiva D."/>
            <person name="Curtis B.A."/>
            <person name="Zahonova K."/>
            <person name="Pipaliya S."/>
            <person name="Dacks J."/>
            <person name="Roger A.J."/>
        </authorList>
    </citation>
    <scope>NUCLEOTIDE SEQUENCE</scope>
    <source>
        <strain evidence="4">Busselton2</strain>
    </source>
</reference>
<dbReference type="EMBL" id="JANTQA010000029">
    <property type="protein sequence ID" value="KAJ3440989.1"/>
    <property type="molecule type" value="Genomic_DNA"/>
</dbReference>
<evidence type="ECO:0000256" key="3">
    <source>
        <dbReference type="SAM" id="SignalP"/>
    </source>
</evidence>
<feature type="compositionally biased region" description="Pro residues" evidence="1">
    <location>
        <begin position="1002"/>
        <end position="1012"/>
    </location>
</feature>
<dbReference type="Gene3D" id="2.160.20.10">
    <property type="entry name" value="Single-stranded right-handed beta-helix, Pectin lyase-like"/>
    <property type="match status" value="1"/>
</dbReference>
<dbReference type="SUPFAM" id="SSF51126">
    <property type="entry name" value="Pectin lyase-like"/>
    <property type="match status" value="1"/>
</dbReference>
<dbReference type="Proteomes" id="UP001146793">
    <property type="component" value="Unassembled WGS sequence"/>
</dbReference>
<dbReference type="InterPro" id="IPR012334">
    <property type="entry name" value="Pectin_lyas_fold"/>
</dbReference>
<evidence type="ECO:0000313" key="4">
    <source>
        <dbReference type="EMBL" id="KAJ3440989.1"/>
    </source>
</evidence>
<accession>A0AAV7ZII2</accession>
<dbReference type="AlphaFoldDB" id="A0AAV7ZII2"/>
<comment type="caution">
    <text evidence="4">The sequence shown here is derived from an EMBL/GenBank/DDBJ whole genome shotgun (WGS) entry which is preliminary data.</text>
</comment>
<dbReference type="InterPro" id="IPR011050">
    <property type="entry name" value="Pectin_lyase_fold/virulence"/>
</dbReference>
<dbReference type="PANTHER" id="PTHR36453">
    <property type="entry name" value="SECRETED PROTEIN-RELATED"/>
    <property type="match status" value="1"/>
</dbReference>
<keyword evidence="3" id="KW-0732">Signal</keyword>
<feature type="chain" id="PRO_5043675692" evidence="3">
    <location>
        <begin position="20"/>
        <end position="1086"/>
    </location>
</feature>
<evidence type="ECO:0000256" key="2">
    <source>
        <dbReference type="SAM" id="Phobius"/>
    </source>
</evidence>
<evidence type="ECO:0000313" key="5">
    <source>
        <dbReference type="Proteomes" id="UP001146793"/>
    </source>
</evidence>
<sequence>MNNKANLILILLLLSVVFCVRFVPSENWETFAEGFEEGDWKDNFNQVDNENNIQRTQASSQTGSWGITMGFQDGTDVSRHAITDYDTHYVKFGFNANSAQFSGFDVVQLIKLCNENWASLVSLYIVPKEGDSGMYQLTFNHGNTDDNIDFTDGWHTITIGLKFGEWEAVWIDGEEDSSLTNFDVDHQGTQYKQFYLGVNWVGGSPSGSFLYDNVYIYYPKFESIYVDCDNGNDDNDGTTEEAPLKTLSSAANLITPGGTVYVLPSVCRGPIVPRFSGEANKDDPDKIDWITYKARDGAGTASIRGSQAFEQSQWKQATTSDLPDVSSSDVSKIYYVDLSSYELEEAPVWVVDPRTDAETSYSPDGYHQARFPNWGITTSYKWAKNWATGDGATQTETCDPATEGSHCDHMEKRKLHDEENFGSSGVCSSLVGGTLRAVDGYQGYYFCKRKIVSHSTSSKTIEVDKDCLHDWSAGLGRWTRYYIEGLSCLLDQAGEWWYDVDGTKRLYVWPKNGQDDLPHLEISVIKDDPAWKFVDKRYLKIEDFKIQYWNKQGMLFHQYEGKSIHNINLTNLDFSFTDTGLELAAGHNSDPYEDDEWIQDINIYNNKFQWIAGHCMSVHEWWSNAPSNSDYQRPQIRNVLIDHNAFRGCAFYCNEACNDKANGVVLQHPNEIQFTYNHISTVAHNGLKLSYSINKNDQVQTKHTLVYKNIVEKACMVHTDCACLKVGGSAPERHIFYQTLIMRNIFAKTIGWSLAAEKRGWWSFGTDDSQSMVQGQGGFGLYLDHATGITSWRNIFFNNAFSSFYTAGTWLDAKVHFYNNLLVGSADGITVGGDDSIGDGVPQNFYMQNNIFTRIEGMEISYGNVNDDNFYAFDWDWFVSDRSPWNEKVSYASLLNRWANGGSIRYHDVQEMQEQSDWGDNAMDQEVYYQNYDETHFDRYNDPDLPDFHLLESNTKLINKGNSDFDQDFVDILTSHQFTTGIVDDEIDFGPLEYGSNDIDPTPQPTPTPTPTPDTDTDDDGDDDKTNAKNDDNSNTNTTGIAIAIVFSLIFVAAIIFVGVSRKKNGSFSLMWLSWKLSAANTFKRK</sequence>
<protein>
    <submittedName>
        <fullName evidence="4">Pectate lyase (Eurofung)</fullName>
    </submittedName>
</protein>
<keyword evidence="2" id="KW-0812">Transmembrane</keyword>
<feature type="signal peptide" evidence="3">
    <location>
        <begin position="1"/>
        <end position="19"/>
    </location>
</feature>
<evidence type="ECO:0000256" key="1">
    <source>
        <dbReference type="SAM" id="MobiDB-lite"/>
    </source>
</evidence>
<proteinExistence type="predicted"/>
<dbReference type="GO" id="GO:0016829">
    <property type="term" value="F:lyase activity"/>
    <property type="evidence" value="ECO:0007669"/>
    <property type="project" value="UniProtKB-KW"/>
</dbReference>
<gene>
    <name evidence="4" type="ORF">M0812_12991</name>
</gene>
<organism evidence="4 5">
    <name type="scientific">Anaeramoeba flamelloides</name>
    <dbReference type="NCBI Taxonomy" id="1746091"/>
    <lineage>
        <taxon>Eukaryota</taxon>
        <taxon>Metamonada</taxon>
        <taxon>Anaeramoebidae</taxon>
        <taxon>Anaeramoeba</taxon>
    </lineage>
</organism>